<keyword evidence="3" id="KW-1185">Reference proteome</keyword>
<gene>
    <name evidence="2" type="ORF">DAPK24_004400</name>
</gene>
<evidence type="ECO:0000259" key="1">
    <source>
        <dbReference type="PROSITE" id="PS52002"/>
    </source>
</evidence>
<dbReference type="InterPro" id="IPR010920">
    <property type="entry name" value="LSM_dom_sf"/>
</dbReference>
<feature type="domain" description="Sm" evidence="1">
    <location>
        <begin position="5"/>
        <end position="86"/>
    </location>
</feature>
<dbReference type="PROSITE" id="PS52002">
    <property type="entry name" value="SM"/>
    <property type="match status" value="1"/>
</dbReference>
<dbReference type="SUPFAM" id="SSF50182">
    <property type="entry name" value="Sm-like ribonucleoproteins"/>
    <property type="match status" value="1"/>
</dbReference>
<protein>
    <submittedName>
        <fullName evidence="2">U4/U6-U5 snRNP complex subunit</fullName>
    </submittedName>
</protein>
<dbReference type="Gene3D" id="2.30.30.100">
    <property type="match status" value="1"/>
</dbReference>
<dbReference type="GO" id="GO:0003723">
    <property type="term" value="F:RNA binding"/>
    <property type="evidence" value="ECO:0007669"/>
    <property type="project" value="InterPro"/>
</dbReference>
<evidence type="ECO:0000313" key="3">
    <source>
        <dbReference type="Proteomes" id="UP001378960"/>
    </source>
</evidence>
<dbReference type="Pfam" id="PF01423">
    <property type="entry name" value="LSM"/>
    <property type="match status" value="1"/>
</dbReference>
<dbReference type="AlphaFoldDB" id="A0AAV5QY22"/>
<dbReference type="InterPro" id="IPR047575">
    <property type="entry name" value="Sm"/>
</dbReference>
<sequence length="86" mass="9623">MTVAEPLDLLKQNLDEKIFVKLSGYREMVGKLHGYDSHCNIVLGDAVETIYSLTEEEGKLTSEQKNHTLVFIRGDSVILVTDGENL</sequence>
<dbReference type="InterPro" id="IPR001163">
    <property type="entry name" value="Sm_dom_euk/arc"/>
</dbReference>
<organism evidence="2 3">
    <name type="scientific">Pichia kluyveri</name>
    <name type="common">Yeast</name>
    <dbReference type="NCBI Taxonomy" id="36015"/>
    <lineage>
        <taxon>Eukaryota</taxon>
        <taxon>Fungi</taxon>
        <taxon>Dikarya</taxon>
        <taxon>Ascomycota</taxon>
        <taxon>Saccharomycotina</taxon>
        <taxon>Pichiomycetes</taxon>
        <taxon>Pichiales</taxon>
        <taxon>Pichiaceae</taxon>
        <taxon>Pichia</taxon>
    </lineage>
</organism>
<dbReference type="PANTHER" id="PTHR13110">
    <property type="entry name" value="U6 SNRNA-ASSOCIATED SM-LIKE PROTEIN LSM3"/>
    <property type="match status" value="1"/>
</dbReference>
<name>A0AAV5QY22_PICKL</name>
<dbReference type="InterPro" id="IPR040002">
    <property type="entry name" value="Sm-like_LSM3"/>
</dbReference>
<dbReference type="SMART" id="SM00651">
    <property type="entry name" value="Sm"/>
    <property type="match status" value="1"/>
</dbReference>
<accession>A0AAV5QY22</accession>
<reference evidence="2 3" key="1">
    <citation type="journal article" date="2023" name="Elife">
        <title>Identification of key yeast species and microbe-microbe interactions impacting larval growth of Drosophila in the wild.</title>
        <authorList>
            <person name="Mure A."/>
            <person name="Sugiura Y."/>
            <person name="Maeda R."/>
            <person name="Honda K."/>
            <person name="Sakurai N."/>
            <person name="Takahashi Y."/>
            <person name="Watada M."/>
            <person name="Katoh T."/>
            <person name="Gotoh A."/>
            <person name="Gotoh Y."/>
            <person name="Taniguchi I."/>
            <person name="Nakamura K."/>
            <person name="Hayashi T."/>
            <person name="Katayama T."/>
            <person name="Uemura T."/>
            <person name="Hattori Y."/>
        </authorList>
    </citation>
    <scope>NUCLEOTIDE SEQUENCE [LARGE SCALE GENOMIC DNA]</scope>
    <source>
        <strain evidence="2 3">PK-24</strain>
    </source>
</reference>
<comment type="caution">
    <text evidence="2">The sequence shown here is derived from an EMBL/GenBank/DDBJ whole genome shotgun (WGS) entry which is preliminary data.</text>
</comment>
<dbReference type="Proteomes" id="UP001378960">
    <property type="component" value="Unassembled WGS sequence"/>
</dbReference>
<dbReference type="GO" id="GO:0032991">
    <property type="term" value="C:protein-containing complex"/>
    <property type="evidence" value="ECO:0007669"/>
    <property type="project" value="UniProtKB-ARBA"/>
</dbReference>
<dbReference type="EMBL" id="BTGB01000001">
    <property type="protein sequence ID" value="GMM43865.1"/>
    <property type="molecule type" value="Genomic_DNA"/>
</dbReference>
<evidence type="ECO:0000313" key="2">
    <source>
        <dbReference type="EMBL" id="GMM43865.1"/>
    </source>
</evidence>
<proteinExistence type="predicted"/>